<dbReference type="Gene3D" id="3.30.710.10">
    <property type="entry name" value="Potassium Channel Kv1.1, Chain A"/>
    <property type="match status" value="1"/>
</dbReference>
<evidence type="ECO:0000313" key="3">
    <source>
        <dbReference type="Proteomes" id="UP000265631"/>
    </source>
</evidence>
<dbReference type="AlphaFoldDB" id="A0A395MK19"/>
<reference evidence="2 3" key="1">
    <citation type="journal article" date="2018" name="PLoS Pathog.">
        <title>Evolution of structural diversity of trichothecenes, a family of toxins produced by plant pathogenic and entomopathogenic fungi.</title>
        <authorList>
            <person name="Proctor R.H."/>
            <person name="McCormick S.P."/>
            <person name="Kim H.S."/>
            <person name="Cardoza R.E."/>
            <person name="Stanley A.M."/>
            <person name="Lindo L."/>
            <person name="Kelly A."/>
            <person name="Brown D.W."/>
            <person name="Lee T."/>
            <person name="Vaughan M.M."/>
            <person name="Alexander N.J."/>
            <person name="Busman M."/>
            <person name="Gutierrez S."/>
        </authorList>
    </citation>
    <scope>NUCLEOTIDE SEQUENCE [LARGE SCALE GENOMIC DNA]</scope>
    <source>
        <strain evidence="2 3">NRRL 13405</strain>
    </source>
</reference>
<dbReference type="InterPro" id="IPR011333">
    <property type="entry name" value="SKP1/BTB/POZ_sf"/>
</dbReference>
<organism evidence="2 3">
    <name type="scientific">Fusarium flagelliforme</name>
    <dbReference type="NCBI Taxonomy" id="2675880"/>
    <lineage>
        <taxon>Eukaryota</taxon>
        <taxon>Fungi</taxon>
        <taxon>Dikarya</taxon>
        <taxon>Ascomycota</taxon>
        <taxon>Pezizomycotina</taxon>
        <taxon>Sordariomycetes</taxon>
        <taxon>Hypocreomycetidae</taxon>
        <taxon>Hypocreales</taxon>
        <taxon>Nectriaceae</taxon>
        <taxon>Fusarium</taxon>
        <taxon>Fusarium incarnatum-equiseti species complex</taxon>
    </lineage>
</organism>
<feature type="compositionally biased region" description="Polar residues" evidence="1">
    <location>
        <begin position="1"/>
        <end position="16"/>
    </location>
</feature>
<keyword evidence="3" id="KW-1185">Reference proteome</keyword>
<protein>
    <recommendedName>
        <fullName evidence="4">BTB domain-containing protein</fullName>
    </recommendedName>
</protein>
<dbReference type="EMBL" id="PXXK01000218">
    <property type="protein sequence ID" value="RFN48197.1"/>
    <property type="molecule type" value="Genomic_DNA"/>
</dbReference>
<proteinExistence type="predicted"/>
<comment type="caution">
    <text evidence="2">The sequence shown here is derived from an EMBL/GenBank/DDBJ whole genome shotgun (WGS) entry which is preliminary data.</text>
</comment>
<feature type="region of interest" description="Disordered" evidence="1">
    <location>
        <begin position="1"/>
        <end position="57"/>
    </location>
</feature>
<accession>A0A395MK19</accession>
<name>A0A395MK19_9HYPO</name>
<dbReference type="STRING" id="2594813.A0A395MK19"/>
<evidence type="ECO:0000256" key="1">
    <source>
        <dbReference type="SAM" id="MobiDB-lite"/>
    </source>
</evidence>
<evidence type="ECO:0008006" key="4">
    <source>
        <dbReference type="Google" id="ProtNLM"/>
    </source>
</evidence>
<sequence>MEQANSFTTLTPNSDTDLILRNPNAWNYTQPTTTAESSSEDETAETSDRSTISETSRNVTKKVESIRNLQKLIPCEDGATVDIRFHVSSTHLILSSPEFANMLSGRWSEGRGNNENQYKIIITDWSAEALFILLNIIHGHHRLIASHIDFNTIVGLAMICNYYKCQERVETFVDKWLVPFQMERPTQLSPGTTMQAMTAWVFIAWVFNKEELFNELIDVALKNCRTPLTGHLSLPINIIERVEARRQHLMMAILDYVYTLHESLISHKDGCSHRCSTLLLGNLVKHIRLYGYNLARQQGQSQLTGRSWKGLKAFAQGIRQPTFSYVNGPTHQCRFDIIKTEAHWKDVAKKAIDGCRFQDFKRLF</sequence>
<evidence type="ECO:0000313" key="2">
    <source>
        <dbReference type="EMBL" id="RFN48197.1"/>
    </source>
</evidence>
<gene>
    <name evidence="2" type="ORF">FIE12Z_7555</name>
</gene>
<dbReference type="Proteomes" id="UP000265631">
    <property type="component" value="Unassembled WGS sequence"/>
</dbReference>
<dbReference type="SUPFAM" id="SSF54695">
    <property type="entry name" value="POZ domain"/>
    <property type="match status" value="1"/>
</dbReference>